<dbReference type="SFLD" id="SFLDG01123">
    <property type="entry name" value="methyltransferase_(Class_B)"/>
    <property type="match status" value="1"/>
</dbReference>
<dbReference type="Proteomes" id="UP000031971">
    <property type="component" value="Unassembled WGS sequence"/>
</dbReference>
<evidence type="ECO:0000256" key="2">
    <source>
        <dbReference type="ARBA" id="ARBA00022603"/>
    </source>
</evidence>
<dbReference type="Pfam" id="PF02310">
    <property type="entry name" value="B12-binding"/>
    <property type="match status" value="1"/>
</dbReference>
<accession>A0A0C2UDK1</accession>
<keyword evidence="6" id="KW-0408">Iron</keyword>
<feature type="domain" description="B12-binding" evidence="8">
    <location>
        <begin position="9"/>
        <end position="161"/>
    </location>
</feature>
<dbReference type="STRING" id="272627.CCC_04088"/>
<protein>
    <submittedName>
        <fullName evidence="10">Radical SAM domain protein</fullName>
    </submittedName>
</protein>
<comment type="caution">
    <text evidence="10">The sequence shown here is derived from an EMBL/GenBank/DDBJ whole genome shotgun (WGS) entry which is preliminary data.</text>
</comment>
<evidence type="ECO:0000256" key="3">
    <source>
        <dbReference type="ARBA" id="ARBA00022679"/>
    </source>
</evidence>
<dbReference type="AlphaFoldDB" id="A0A0C2UDK1"/>
<keyword evidence="7" id="KW-0411">Iron-sulfur</keyword>
<evidence type="ECO:0000256" key="6">
    <source>
        <dbReference type="ARBA" id="ARBA00023004"/>
    </source>
</evidence>
<dbReference type="PROSITE" id="PS51918">
    <property type="entry name" value="RADICAL_SAM"/>
    <property type="match status" value="1"/>
</dbReference>
<dbReference type="InterPro" id="IPR058240">
    <property type="entry name" value="rSAM_sf"/>
</dbReference>
<dbReference type="Pfam" id="PF04055">
    <property type="entry name" value="Radical_SAM"/>
    <property type="match status" value="1"/>
</dbReference>
<dbReference type="SMART" id="SM00729">
    <property type="entry name" value="Elp3"/>
    <property type="match status" value="1"/>
</dbReference>
<dbReference type="InterPro" id="IPR034466">
    <property type="entry name" value="Methyltransferase_Class_B"/>
</dbReference>
<dbReference type="InterPro" id="IPR006158">
    <property type="entry name" value="Cobalamin-bd"/>
</dbReference>
<keyword evidence="2" id="KW-0489">Methyltransferase</keyword>
<organism evidence="10 11">
    <name type="scientific">Paramagnetospirillum magnetotacticum MS-1</name>
    <dbReference type="NCBI Taxonomy" id="272627"/>
    <lineage>
        <taxon>Bacteria</taxon>
        <taxon>Pseudomonadati</taxon>
        <taxon>Pseudomonadota</taxon>
        <taxon>Alphaproteobacteria</taxon>
        <taxon>Rhodospirillales</taxon>
        <taxon>Magnetospirillaceae</taxon>
        <taxon>Paramagnetospirillum</taxon>
    </lineage>
</organism>
<evidence type="ECO:0000256" key="1">
    <source>
        <dbReference type="ARBA" id="ARBA00001966"/>
    </source>
</evidence>
<dbReference type="Gene3D" id="3.80.30.20">
    <property type="entry name" value="tm_1862 like domain"/>
    <property type="match status" value="1"/>
</dbReference>
<evidence type="ECO:0000256" key="7">
    <source>
        <dbReference type="ARBA" id="ARBA00023014"/>
    </source>
</evidence>
<dbReference type="EMBL" id="JXSL01000023">
    <property type="protein sequence ID" value="KIL99572.1"/>
    <property type="molecule type" value="Genomic_DNA"/>
</dbReference>
<dbReference type="CDD" id="cd02068">
    <property type="entry name" value="radical_SAM_B12_BD"/>
    <property type="match status" value="1"/>
</dbReference>
<dbReference type="SFLD" id="SFLDS00029">
    <property type="entry name" value="Radical_SAM"/>
    <property type="match status" value="1"/>
</dbReference>
<dbReference type="GO" id="GO:0031419">
    <property type="term" value="F:cobalamin binding"/>
    <property type="evidence" value="ECO:0007669"/>
    <property type="project" value="InterPro"/>
</dbReference>
<dbReference type="InterPro" id="IPR036724">
    <property type="entry name" value="Cobalamin-bd_sf"/>
</dbReference>
<proteinExistence type="predicted"/>
<keyword evidence="11" id="KW-1185">Reference proteome</keyword>
<dbReference type="SUPFAM" id="SSF52242">
    <property type="entry name" value="Cobalamin (vitamin B12)-binding domain"/>
    <property type="match status" value="1"/>
</dbReference>
<dbReference type="InterPro" id="IPR023404">
    <property type="entry name" value="rSAM_horseshoe"/>
</dbReference>
<dbReference type="SFLD" id="SFLDG01082">
    <property type="entry name" value="B12-binding_domain_containing"/>
    <property type="match status" value="1"/>
</dbReference>
<dbReference type="GO" id="GO:0051539">
    <property type="term" value="F:4 iron, 4 sulfur cluster binding"/>
    <property type="evidence" value="ECO:0007669"/>
    <property type="project" value="UniProtKB-KW"/>
</dbReference>
<keyword evidence="3" id="KW-0808">Transferase</keyword>
<dbReference type="PROSITE" id="PS51332">
    <property type="entry name" value="B12_BINDING"/>
    <property type="match status" value="1"/>
</dbReference>
<evidence type="ECO:0000259" key="8">
    <source>
        <dbReference type="PROSITE" id="PS51332"/>
    </source>
</evidence>
<dbReference type="PANTHER" id="PTHR43409">
    <property type="entry name" value="ANAEROBIC MAGNESIUM-PROTOPORPHYRIN IX MONOMETHYL ESTER CYCLASE-RELATED"/>
    <property type="match status" value="1"/>
</dbReference>
<keyword evidence="4" id="KW-0949">S-adenosyl-L-methionine</keyword>
<dbReference type="PANTHER" id="PTHR43409:SF7">
    <property type="entry name" value="BLL1977 PROTEIN"/>
    <property type="match status" value="1"/>
</dbReference>
<dbReference type="SUPFAM" id="SSF102114">
    <property type="entry name" value="Radical SAM enzymes"/>
    <property type="match status" value="1"/>
</dbReference>
<dbReference type="InterPro" id="IPR006638">
    <property type="entry name" value="Elp3/MiaA/NifB-like_rSAM"/>
</dbReference>
<keyword evidence="5" id="KW-0479">Metal-binding</keyword>
<evidence type="ECO:0000313" key="10">
    <source>
        <dbReference type="EMBL" id="KIL99572.1"/>
    </source>
</evidence>
<dbReference type="GO" id="GO:0046872">
    <property type="term" value="F:metal ion binding"/>
    <property type="evidence" value="ECO:0007669"/>
    <property type="project" value="UniProtKB-KW"/>
</dbReference>
<feature type="domain" description="Radical SAM core" evidence="9">
    <location>
        <begin position="211"/>
        <end position="431"/>
    </location>
</feature>
<dbReference type="OrthoDB" id="9801424at2"/>
<sequence>MRVLLIYPPITRYGLDPSEAGSIPPLGLASIAAYAERDGHEVRIVDALTEGFHNRTTLADSGGTQVGLSDDDISKRIEEFRPRVLGISIMFSAYAADGYRMAALAKAVDPTITVVVGGAHVNALTEHTLLGRPEIDLAILGEGELTFSEFLTRIDAGEDWCQIQGIAFARDNDLVRTESRPLIENLDDLPFPARHLLPMELYFSNHENPYVYRNRHTFMLASRGCPKRCIYCSIQSVWSHKWRHHSADYVVRQIEHLVRDYGVGEIHFVDDNLTANPKTAMEIFQTLIERKLDVKWTCPNGTAIWTLDEKLLDVMKTSGCYRLTFGIEAASKETQAYIRKNLNTERARAMLSYANKIGIWTVSTFIFGFPHQTKEDMQDSIRYAISSGTDFATFYSLMPFPKTELWEILKKEDLINEGDFFENIGYYLSTRGLDTTLYKSDEIREMTHLGYKRMLSTQVKRLITNPGHYFRKINSVDDFRYFCKLLGNFLFMARTLMKSAIFGKNRKVGGTVYWQRKAVQRE</sequence>
<dbReference type="RefSeq" id="WP_041040399.1">
    <property type="nucleotide sequence ID" value="NZ_JXSL01000023.1"/>
</dbReference>
<evidence type="ECO:0000256" key="5">
    <source>
        <dbReference type="ARBA" id="ARBA00022723"/>
    </source>
</evidence>
<name>A0A0C2UDK1_PARME</name>
<gene>
    <name evidence="10" type="ORF">CCC_04088</name>
</gene>
<evidence type="ECO:0000259" key="9">
    <source>
        <dbReference type="PROSITE" id="PS51918"/>
    </source>
</evidence>
<evidence type="ECO:0000256" key="4">
    <source>
        <dbReference type="ARBA" id="ARBA00022691"/>
    </source>
</evidence>
<dbReference type="InterPro" id="IPR051198">
    <property type="entry name" value="BchE-like"/>
</dbReference>
<reference evidence="10 11" key="1">
    <citation type="submission" date="2015-01" db="EMBL/GenBank/DDBJ databases">
        <title>Genome Sequence of Magnetospirillum magnetotacticum Strain MS-1.</title>
        <authorList>
            <person name="Marinov G.K."/>
            <person name="Smalley M.D."/>
            <person name="DeSalvo G."/>
        </authorList>
    </citation>
    <scope>NUCLEOTIDE SEQUENCE [LARGE SCALE GENOMIC DNA]</scope>
    <source>
        <strain evidence="10 11">MS-1</strain>
    </source>
</reference>
<dbReference type="CDD" id="cd01335">
    <property type="entry name" value="Radical_SAM"/>
    <property type="match status" value="1"/>
</dbReference>
<dbReference type="InterPro" id="IPR007197">
    <property type="entry name" value="rSAM"/>
</dbReference>
<evidence type="ECO:0000313" key="11">
    <source>
        <dbReference type="Proteomes" id="UP000031971"/>
    </source>
</evidence>
<dbReference type="GO" id="GO:0003824">
    <property type="term" value="F:catalytic activity"/>
    <property type="evidence" value="ECO:0007669"/>
    <property type="project" value="InterPro"/>
</dbReference>
<comment type="cofactor">
    <cofactor evidence="1">
        <name>[4Fe-4S] cluster</name>
        <dbReference type="ChEBI" id="CHEBI:49883"/>
    </cofactor>
</comment>
<dbReference type="Gene3D" id="3.40.50.280">
    <property type="entry name" value="Cobalamin-binding domain"/>
    <property type="match status" value="1"/>
</dbReference>